<evidence type="ECO:0000313" key="1">
    <source>
        <dbReference type="EMBL" id="KUJ78636.1"/>
    </source>
</evidence>
<sequence length="155" mass="16976">MTAQSDPAARKKAIIDRLMSLEAQELATAQAHYDAFLKDSQLDDREGHDKDDIAASRENADLAAAFDAPVHAHHAKIDVIENTDFSVTDTVQPGAVVKFNNRCFVVCVSTTRFDVDGKTYMGISTQSPIYLAMAGLQEGEVFTHNGSEFEVQEVL</sequence>
<evidence type="ECO:0008006" key="3">
    <source>
        <dbReference type="Google" id="ProtNLM"/>
    </source>
</evidence>
<name>A0A0X3TVQ5_9RHOB</name>
<comment type="caution">
    <text evidence="1">The sequence shown here is derived from an EMBL/GenBank/DDBJ whole genome shotgun (WGS) entry which is preliminary data.</text>
</comment>
<dbReference type="RefSeq" id="WP_068337683.1">
    <property type="nucleotide sequence ID" value="NZ_JAIUZS010000001.1"/>
</dbReference>
<evidence type="ECO:0000313" key="2">
    <source>
        <dbReference type="Proteomes" id="UP000053690"/>
    </source>
</evidence>
<keyword evidence="2" id="KW-1185">Reference proteome</keyword>
<accession>A0A0X3TVQ5</accession>
<dbReference type="AlphaFoldDB" id="A0A0X3TVQ5"/>
<reference evidence="2" key="1">
    <citation type="submission" date="2015-12" db="EMBL/GenBank/DDBJ databases">
        <authorList>
            <person name="Zhang G."/>
            <person name="Stingl U."/>
        </authorList>
    </citation>
    <scope>NUCLEOTIDE SEQUENCE [LARGE SCALE GENOMIC DNA]</scope>
    <source>
        <strain evidence="2">ZGT108</strain>
    </source>
</reference>
<organism evidence="1 2">
    <name type="scientific">Ruegeria profundi</name>
    <dbReference type="NCBI Taxonomy" id="1685378"/>
    <lineage>
        <taxon>Bacteria</taxon>
        <taxon>Pseudomonadati</taxon>
        <taxon>Pseudomonadota</taxon>
        <taxon>Alphaproteobacteria</taxon>
        <taxon>Rhodobacterales</taxon>
        <taxon>Roseobacteraceae</taxon>
        <taxon>Ruegeria</taxon>
    </lineage>
</organism>
<dbReference type="OrthoDB" id="8293772at2"/>
<dbReference type="Proteomes" id="UP000053690">
    <property type="component" value="Unassembled WGS sequence"/>
</dbReference>
<dbReference type="EMBL" id="LQBP01000006">
    <property type="protein sequence ID" value="KUJ78636.1"/>
    <property type="molecule type" value="Genomic_DNA"/>
</dbReference>
<protein>
    <recommendedName>
        <fullName evidence="3">Transcription elongation factor</fullName>
    </recommendedName>
</protein>
<dbReference type="STRING" id="1685378.AVO44_13095"/>
<gene>
    <name evidence="1" type="ORF">AVO44_13095</name>
</gene>
<proteinExistence type="predicted"/>